<name>A0A341BD21_NEOAA</name>
<dbReference type="FunFam" id="2.60.40.60:FF:000047">
    <property type="entry name" value="protocadherin-15 isoform X1"/>
    <property type="match status" value="1"/>
</dbReference>
<dbReference type="FunFam" id="2.60.40.60:FF:000055">
    <property type="entry name" value="protocadherin-15 isoform X1"/>
    <property type="match status" value="1"/>
</dbReference>
<dbReference type="InterPro" id="IPR002126">
    <property type="entry name" value="Cadherin-like_dom"/>
</dbReference>
<feature type="domain" description="Cadherin" evidence="15">
    <location>
        <begin position="1046"/>
        <end position="1153"/>
    </location>
</feature>
<dbReference type="InterPro" id="IPR041149">
    <property type="entry name" value="EC_dom"/>
</dbReference>
<dbReference type="InParanoid" id="A0A341BD21"/>
<dbReference type="FunFam" id="2.60.40.60:FF:000050">
    <property type="entry name" value="protocadherin-15 isoform X1"/>
    <property type="match status" value="1"/>
</dbReference>
<dbReference type="FunFam" id="2.60.40.60:FF:000049">
    <property type="entry name" value="protocadherin-15 isoform X1"/>
    <property type="match status" value="1"/>
</dbReference>
<dbReference type="InterPro" id="IPR050971">
    <property type="entry name" value="Cadherin-domain_protein"/>
</dbReference>
<feature type="domain" description="Cadherin" evidence="15">
    <location>
        <begin position="283"/>
        <end position="400"/>
    </location>
</feature>
<feature type="domain" description="Cadherin" evidence="15">
    <location>
        <begin position="745"/>
        <end position="828"/>
    </location>
</feature>
<feature type="region of interest" description="Disordered" evidence="13">
    <location>
        <begin position="1535"/>
        <end position="1584"/>
    </location>
</feature>
<dbReference type="GeneID" id="112399607"/>
<dbReference type="CTD" id="65217"/>
<feature type="compositionally biased region" description="Polar residues" evidence="13">
    <location>
        <begin position="1536"/>
        <end position="1576"/>
    </location>
</feature>
<dbReference type="GO" id="GO:0007605">
    <property type="term" value="P:sensory perception of sound"/>
    <property type="evidence" value="ECO:0007669"/>
    <property type="project" value="InterPro"/>
</dbReference>
<dbReference type="Pfam" id="PF00028">
    <property type="entry name" value="Cadherin"/>
    <property type="match status" value="7"/>
</dbReference>
<dbReference type="KEGG" id="nasi:112399607"/>
<evidence type="ECO:0000313" key="16">
    <source>
        <dbReference type="Proteomes" id="UP000252040"/>
    </source>
</evidence>
<dbReference type="FunFam" id="2.60.40.60:FF:000057">
    <property type="entry name" value="protocadherin-15 isoform X1"/>
    <property type="match status" value="1"/>
</dbReference>
<dbReference type="PROSITE" id="PS50268">
    <property type="entry name" value="CADHERIN_2"/>
    <property type="match status" value="9"/>
</dbReference>
<dbReference type="PANTHER" id="PTHR24025">
    <property type="entry name" value="DESMOGLEIN FAMILY MEMBER"/>
    <property type="match status" value="1"/>
</dbReference>
<evidence type="ECO:0000256" key="14">
    <source>
        <dbReference type="SAM" id="SignalP"/>
    </source>
</evidence>
<dbReference type="FunFam" id="2.60.40.60:FF:000063">
    <property type="entry name" value="protocadherin-15 isoform X1"/>
    <property type="match status" value="1"/>
</dbReference>
<evidence type="ECO:0000256" key="1">
    <source>
        <dbReference type="ARBA" id="ARBA00004251"/>
    </source>
</evidence>
<dbReference type="GO" id="GO:0005911">
    <property type="term" value="C:cell-cell junction"/>
    <property type="evidence" value="ECO:0007669"/>
    <property type="project" value="TreeGrafter"/>
</dbReference>
<evidence type="ECO:0000256" key="6">
    <source>
        <dbReference type="ARBA" id="ARBA00022837"/>
    </source>
</evidence>
<feature type="chain" id="PRO_5016420909" description="Protocadherin-15" evidence="14">
    <location>
        <begin position="27"/>
        <end position="2246"/>
    </location>
</feature>
<dbReference type="Pfam" id="PF18432">
    <property type="entry name" value="ECD"/>
    <property type="match status" value="1"/>
</dbReference>
<dbReference type="GO" id="GO:0032420">
    <property type="term" value="C:stereocilium"/>
    <property type="evidence" value="ECO:0007669"/>
    <property type="project" value="InterPro"/>
</dbReference>
<dbReference type="GO" id="GO:0005886">
    <property type="term" value="C:plasma membrane"/>
    <property type="evidence" value="ECO:0007669"/>
    <property type="project" value="UniProtKB-SubCell"/>
</dbReference>
<dbReference type="FunCoup" id="A0A341BD21">
    <property type="interactions" value="525"/>
</dbReference>
<feature type="domain" description="Cadherin" evidence="15">
    <location>
        <begin position="936"/>
        <end position="1044"/>
    </location>
</feature>
<dbReference type="GO" id="GO:0007156">
    <property type="term" value="P:homophilic cell adhesion via plasma membrane adhesion molecules"/>
    <property type="evidence" value="ECO:0007669"/>
    <property type="project" value="InterPro"/>
</dbReference>
<dbReference type="SMART" id="SM00112">
    <property type="entry name" value="CA"/>
    <property type="match status" value="11"/>
</dbReference>
<dbReference type="InterPro" id="IPR056989">
    <property type="entry name" value="PCDH15_12th_dom"/>
</dbReference>
<evidence type="ECO:0000256" key="5">
    <source>
        <dbReference type="ARBA" id="ARBA00022737"/>
    </source>
</evidence>
<feature type="compositionally biased region" description="Acidic residues" evidence="13">
    <location>
        <begin position="2142"/>
        <end position="2164"/>
    </location>
</feature>
<feature type="region of interest" description="Disordered" evidence="13">
    <location>
        <begin position="2045"/>
        <end position="2246"/>
    </location>
</feature>
<dbReference type="Gene3D" id="2.60.40.3430">
    <property type="match status" value="1"/>
</dbReference>
<evidence type="ECO:0000256" key="4">
    <source>
        <dbReference type="ARBA" id="ARBA00022729"/>
    </source>
</evidence>
<evidence type="ECO:0000256" key="10">
    <source>
        <dbReference type="ARBA" id="ARBA00023157"/>
    </source>
</evidence>
<evidence type="ECO:0000256" key="7">
    <source>
        <dbReference type="ARBA" id="ARBA00022889"/>
    </source>
</evidence>
<feature type="compositionally biased region" description="Acidic residues" evidence="13">
    <location>
        <begin position="2171"/>
        <end position="2185"/>
    </location>
</feature>
<feature type="compositionally biased region" description="Acidic residues" evidence="13">
    <location>
        <begin position="2049"/>
        <end position="2111"/>
    </location>
</feature>
<reference evidence="17" key="1">
    <citation type="submission" date="2025-08" db="UniProtKB">
        <authorList>
            <consortium name="RefSeq"/>
        </authorList>
    </citation>
    <scope>IDENTIFICATION</scope>
    <source>
        <tissue evidence="17">Meat</tissue>
    </source>
</reference>
<dbReference type="CDD" id="cd11304">
    <property type="entry name" value="Cadherin_repeat"/>
    <property type="match status" value="8"/>
</dbReference>
<keyword evidence="8" id="KW-1133">Transmembrane helix</keyword>
<feature type="domain" description="Cadherin" evidence="15">
    <location>
        <begin position="829"/>
        <end position="935"/>
    </location>
</feature>
<dbReference type="PANTHER" id="PTHR24025:SF31">
    <property type="entry name" value="NEURAL-CADHERIN"/>
    <property type="match status" value="1"/>
</dbReference>
<comment type="subcellular location">
    <subcellularLocation>
        <location evidence="1">Cell membrane</location>
        <topology evidence="1">Single-pass type I membrane protein</topology>
    </subcellularLocation>
</comment>
<dbReference type="GO" id="GO:0050957">
    <property type="term" value="P:equilibrioception"/>
    <property type="evidence" value="ECO:0007669"/>
    <property type="project" value="UniProtKB-ARBA"/>
</dbReference>
<evidence type="ECO:0000256" key="11">
    <source>
        <dbReference type="ARBA" id="ARBA00072302"/>
    </source>
</evidence>
<keyword evidence="3" id="KW-0812">Transmembrane</keyword>
<dbReference type="InterPro" id="IPR015919">
    <property type="entry name" value="Cadherin-like_sf"/>
</dbReference>
<dbReference type="STRING" id="1706337.A0A341BD21"/>
<dbReference type="Proteomes" id="UP000252040">
    <property type="component" value="Unplaced"/>
</dbReference>
<proteinExistence type="predicted"/>
<dbReference type="FunFam" id="2.60.40.60:FF:000054">
    <property type="entry name" value="protocadherin-15 isoform X1"/>
    <property type="match status" value="1"/>
</dbReference>
<feature type="domain" description="Cadherin" evidence="15">
    <location>
        <begin position="1154"/>
        <end position="1268"/>
    </location>
</feature>
<evidence type="ECO:0000256" key="13">
    <source>
        <dbReference type="SAM" id="MobiDB-lite"/>
    </source>
</evidence>
<feature type="domain" description="Cadherin" evidence="15">
    <location>
        <begin position="522"/>
        <end position="726"/>
    </location>
</feature>
<dbReference type="FunFam" id="2.60.40.60:FF:000056">
    <property type="entry name" value="protocadherin-15 isoform X1"/>
    <property type="match status" value="1"/>
</dbReference>
<dbReference type="GO" id="GO:0050953">
    <property type="term" value="P:sensory perception of light stimulus"/>
    <property type="evidence" value="ECO:0007669"/>
    <property type="project" value="UniProtKB-ARBA"/>
</dbReference>
<feature type="domain" description="Cadherin" evidence="15">
    <location>
        <begin position="153"/>
        <end position="270"/>
    </location>
</feature>
<evidence type="ECO:0000259" key="15">
    <source>
        <dbReference type="PROSITE" id="PS50268"/>
    </source>
</evidence>
<feature type="domain" description="Cadherin" evidence="15">
    <location>
        <begin position="401"/>
        <end position="521"/>
    </location>
</feature>
<evidence type="ECO:0000256" key="2">
    <source>
        <dbReference type="ARBA" id="ARBA00022475"/>
    </source>
</evidence>
<dbReference type="PRINTS" id="PR00205">
    <property type="entry name" value="CADHERIN"/>
</dbReference>
<gene>
    <name evidence="17" type="primary">PCDH15</name>
</gene>
<dbReference type="InterPro" id="IPR020894">
    <property type="entry name" value="Cadherin_CS"/>
</dbReference>
<keyword evidence="10" id="KW-1015">Disulfide bond</keyword>
<accession>A0A341BD21</accession>
<dbReference type="FunFam" id="2.60.40.3430:FF:000001">
    <property type="entry name" value="protocadherin-15 isoform X1"/>
    <property type="match status" value="1"/>
</dbReference>
<feature type="compositionally biased region" description="Pro residues" evidence="13">
    <location>
        <begin position="1704"/>
        <end position="1750"/>
    </location>
</feature>
<evidence type="ECO:0000256" key="3">
    <source>
        <dbReference type="ARBA" id="ARBA00022692"/>
    </source>
</evidence>
<evidence type="ECO:0000256" key="12">
    <source>
        <dbReference type="PROSITE-ProRule" id="PRU00043"/>
    </source>
</evidence>
<evidence type="ECO:0000313" key="17">
    <source>
        <dbReference type="RefSeq" id="XP_024600625.1"/>
    </source>
</evidence>
<dbReference type="FunFam" id="2.60.40.60:FF:000048">
    <property type="entry name" value="protocadherin-15 isoform X1"/>
    <property type="match status" value="1"/>
</dbReference>
<dbReference type="GO" id="GO:0005509">
    <property type="term" value="F:calcium ion binding"/>
    <property type="evidence" value="ECO:0007669"/>
    <property type="project" value="UniProtKB-UniRule"/>
</dbReference>
<evidence type="ECO:0000256" key="9">
    <source>
        <dbReference type="ARBA" id="ARBA00023136"/>
    </source>
</evidence>
<keyword evidence="4 14" id="KW-0732">Signal</keyword>
<keyword evidence="5" id="KW-0677">Repeat</keyword>
<keyword evidence="2" id="KW-1003">Cell membrane</keyword>
<evidence type="ECO:0000256" key="8">
    <source>
        <dbReference type="ARBA" id="ARBA00022989"/>
    </source>
</evidence>
<keyword evidence="7" id="KW-0130">Cell adhesion</keyword>
<dbReference type="RefSeq" id="XP_024600625.1">
    <property type="nucleotide sequence ID" value="XM_024744857.1"/>
</dbReference>
<dbReference type="GO" id="GO:0001750">
    <property type="term" value="C:photoreceptor outer segment"/>
    <property type="evidence" value="ECO:0007669"/>
    <property type="project" value="UniProtKB-ARBA"/>
</dbReference>
<organism evidence="16 17">
    <name type="scientific">Neophocaena asiaeorientalis asiaeorientalis</name>
    <name type="common">Yangtze finless porpoise</name>
    <name type="synonym">Neophocaena phocaenoides subsp. asiaeorientalis</name>
    <dbReference type="NCBI Taxonomy" id="1706337"/>
    <lineage>
        <taxon>Eukaryota</taxon>
        <taxon>Metazoa</taxon>
        <taxon>Chordata</taxon>
        <taxon>Craniata</taxon>
        <taxon>Vertebrata</taxon>
        <taxon>Euteleostomi</taxon>
        <taxon>Mammalia</taxon>
        <taxon>Eutheria</taxon>
        <taxon>Laurasiatheria</taxon>
        <taxon>Artiodactyla</taxon>
        <taxon>Whippomorpha</taxon>
        <taxon>Cetacea</taxon>
        <taxon>Odontoceti</taxon>
        <taxon>Phocoenidae</taxon>
        <taxon>Neophocaena</taxon>
    </lineage>
</organism>
<feature type="compositionally biased region" description="Basic and acidic residues" evidence="13">
    <location>
        <begin position="2127"/>
        <end position="2141"/>
    </location>
</feature>
<dbReference type="GO" id="GO:0048839">
    <property type="term" value="P:inner ear development"/>
    <property type="evidence" value="ECO:0007669"/>
    <property type="project" value="InterPro"/>
</dbReference>
<protein>
    <recommendedName>
        <fullName evidence="11">Protocadherin-15</fullName>
    </recommendedName>
</protein>
<sequence length="2246" mass="249901">MFQQFYLWKWLASGITFCCLFTVCLGQYDDDWQYEDCKLARGGPPATIVAIDEESRNGTVLVDNMLIKGTAGGPEPTIELSLKDNVDYWVLLDPVKQMLFLNSTGRVLDRDPPMNIHSIVVQVQCINKKVGTVIYHEVRIVVRDRNDNSPTFKHESYYATVNELTPVGTTVFTGFSGDNGATDIDDGPNGQIEYVIQYNPDDPTSNDTFEIPLMLTGNVVLRKRLNYEDKTRYFVIIQANDRAQNLNERRTTTTTLTVDVLDGDDLGPMFLPCVLVPNTRDCHPLTYQAAIPELMTPEELNPIIVTPPIEAIDQDRNIQPPSDRPGILYSILVGTPEDYPRFFHMHPRTAELSLLEPVNRDFHQKFDLVIKAEQDNGHPLPAFASLHIEILDVNNQSPYFTMPSYQGYILESAPVGATISDSVNLTTPLRIVVLDKDVEDVPPGGVPTKDPELHLFLNDYTSVFTVTQTGITRYLTLLQPVDREEQQTYIFSITAFDGVQESEPVTVNIRVMDANDNTPTFPEISYDVYVYTDMNPGDSVIQLTAVDADEGSNGEITYEILVGAQGDFVIDKTTGLITIAPGVELIVGRTYALTIQAADNAPPAERRHSICTVYIEVLPPNNQSPPRFPQLMYSLEMSEAMRVGAVLLNLQKPKAIGSIVIIIITLQMQKLSHKNTGILTLGKALDRESTDRYILIVTANDGRPDGTSTATVNVVVTDVNDNDPVFDPYLLRNLSVVEEEANAFVGRVWATDADAGINGQVYYSLGNFNNLFRITSNGSIYTSVKLNREVRDYYELVVVATDGAVHPRYSTLTVAIRVLDIDDNSPVFTNSTYTVVVEENLPAGTSFLQVEAKDVDLGANVSYRIRSPEVKHIFALHPFTGELSLLRSLDYEAFPDQEASITFLVEAFDIYGTMPPGIATVTVIVKDMNDYPPVFSKRIYKGIVAPDAAKGTPITTVYAEDADPPGLPASRVRYRVDDVQFPYPASIFDVEEDSGIVITRVNLNEEPTTIFKLVVVAFDDGEPVMSSSATVKILVLHPGEIPRFTQEEYRPPPVSELATRGTMVGVISAAAINQSIVYSIVAGNEEDKFGINNITGVIYVNGPLDYETRTSYVLRVQADSLEVVLANLRVPSKSNRAKVYIEIQDENDHPPVFQKKLYIGGVSEDARMFASVLRVKATDKDTGNYSAMAYRLIIPPVKEGKEGFVVETYTGLIKTAMLFHNMRRSYFKFQVIATDDYGKGLSGKADVLVSVVNQLDMQVIVSNVPPTIVERKIEELTEILDRYVQEQIPGAKVVVENVGARRHGDAFSLEDYTKCDLTVYAIDPQTNRAIDRNELFKFLDGKLLDINKDFQPYYGEGGRILEIRTPEAVTSIKKRGESLGYTEGALLALAFIIILCCIPAILVVLVSYRQFKVRQAECTKTARLQATVPAVKPAAPAPPPTHVDGSVKNSWPRSAREFTLMSDDDDLHTHSTIYKEYTDQRPTNSDFLLRTDFVESFLSKTQAKNEFLRGPREKIQRMWNRPVCLPRRPMWELPNRSETIALTQRQSNRQEAENESTGTNPNKRGNNSPLLTAEDTNVTEKEEIRQSESLIIQGTEQLQSLSSDSSLSSPWSHPSFATLPTISRPVELKSEPNVVSPADCSLELSPSMPCILNSALLSRETPTCMMTFEAKRDISENLPHPLKISPPPPVPLILTPFAFSSLPPSPPSNPPLCPPPPLLPLSVPPPPPSTSPPPSLSSLLPPSPPLPSSLPPSTSAPSTKCVLTPAIKHTVNVTPAKEMKSTAIQLSTSTTVCNADPQREPKGILKHKKNLAELEKSVANMYSQIENNNPPAPLLKLQMSCLSETTNMEMTSEQNQENLHNIVKGIETQTHILYYMSVPGKQQTVTSKLKNDICSVIALKPMYLELSMESGIDPGQEYGQDYYSYEHGYEMPQYGSRSRLLPPTGQEEYGEVVGEAQEEYEEEEEKAKKVKPKVEIREPSEEEEVVVTIEKPPAAEPTYTTWKSARIFPMIFKKVRGLAERRGIIDLEDEEWQRRLEAEDKDYLKLTLDQEEATESTVESEEESSSDYTEYSEEESEFSESETTEESETETPSEEEESSTPESEESESTESEGEKARKNIFLARRRPIAEEVQKVKDRKEELPEEPEERNVEEEEERPAEEQESELTPVEEPTDLESQDITEEGSAESASVEGSVESEEESESSSSSSESQSGGPWGFQVPEYDPSKQANEKKPPGASSEGYNTAL</sequence>
<dbReference type="SUPFAM" id="SSF49313">
    <property type="entry name" value="Cadherin-like"/>
    <property type="match status" value="10"/>
</dbReference>
<dbReference type="PROSITE" id="PS00232">
    <property type="entry name" value="CADHERIN_1"/>
    <property type="match status" value="4"/>
</dbReference>
<dbReference type="Gene3D" id="2.60.40.60">
    <property type="entry name" value="Cadherins"/>
    <property type="match status" value="10"/>
</dbReference>
<dbReference type="InterPro" id="IPR030718">
    <property type="entry name" value="EC_dom_sf"/>
</dbReference>
<keyword evidence="16" id="KW-1185">Reference proteome</keyword>
<feature type="signal peptide" evidence="14">
    <location>
        <begin position="1"/>
        <end position="26"/>
    </location>
</feature>
<keyword evidence="9" id="KW-0472">Membrane</keyword>
<keyword evidence="6 12" id="KW-0106">Calcium</keyword>
<feature type="region of interest" description="Disordered" evidence="13">
    <location>
        <begin position="1704"/>
        <end position="1761"/>
    </location>
</feature>
<dbReference type="Pfam" id="PF23206">
    <property type="entry name" value="PCDH15_12th"/>
    <property type="match status" value="1"/>
</dbReference>